<dbReference type="GO" id="GO:0043590">
    <property type="term" value="C:bacterial nucleoid"/>
    <property type="evidence" value="ECO:0007669"/>
    <property type="project" value="TreeGrafter"/>
</dbReference>
<keyword evidence="7 9" id="KW-0234">DNA repair</keyword>
<protein>
    <recommendedName>
        <fullName evidence="3 9">DNA repair protein RecN</fullName>
    </recommendedName>
    <alternativeName>
        <fullName evidence="8 9">Recombination protein N</fullName>
    </alternativeName>
</protein>
<dbReference type="CDD" id="cd03241">
    <property type="entry name" value="ABC_RecN"/>
    <property type="match status" value="1"/>
</dbReference>
<evidence type="ECO:0000256" key="7">
    <source>
        <dbReference type="ARBA" id="ARBA00023204"/>
    </source>
</evidence>
<gene>
    <name evidence="12" type="primary">recN</name>
    <name evidence="12" type="ORF">FYJ68_08170</name>
</gene>
<dbReference type="NCBIfam" id="TIGR00634">
    <property type="entry name" value="recN"/>
    <property type="match status" value="1"/>
</dbReference>
<dbReference type="AlphaFoldDB" id="A0A6N7XQ25"/>
<reference evidence="12 13" key="1">
    <citation type="submission" date="2019-08" db="EMBL/GenBank/DDBJ databases">
        <title>In-depth cultivation of the pig gut microbiome towards novel bacterial diversity and tailored functional studies.</title>
        <authorList>
            <person name="Wylensek D."/>
            <person name="Hitch T.C.A."/>
            <person name="Clavel T."/>
        </authorList>
    </citation>
    <scope>NUCLEOTIDE SEQUENCE [LARGE SCALE GENOMIC DNA]</scope>
    <source>
        <strain evidence="12 13">CA-Schmier-601-WT-1</strain>
    </source>
</reference>
<dbReference type="Proteomes" id="UP000469325">
    <property type="component" value="Unassembled WGS sequence"/>
</dbReference>
<evidence type="ECO:0000256" key="2">
    <source>
        <dbReference type="ARBA" id="ARBA00009441"/>
    </source>
</evidence>
<dbReference type="Gene3D" id="3.40.50.300">
    <property type="entry name" value="P-loop containing nucleotide triphosphate hydrolases"/>
    <property type="match status" value="2"/>
</dbReference>
<evidence type="ECO:0000313" key="13">
    <source>
        <dbReference type="Proteomes" id="UP000469325"/>
    </source>
</evidence>
<dbReference type="InterPro" id="IPR003395">
    <property type="entry name" value="RecF/RecN/SMC_N"/>
</dbReference>
<dbReference type="EMBL" id="VUNC01000006">
    <property type="protein sequence ID" value="MST73084.1"/>
    <property type="molecule type" value="Genomic_DNA"/>
</dbReference>
<evidence type="ECO:0000256" key="10">
    <source>
        <dbReference type="SAM" id="Coils"/>
    </source>
</evidence>
<evidence type="ECO:0000259" key="11">
    <source>
        <dbReference type="Pfam" id="PF02463"/>
    </source>
</evidence>
<dbReference type="PANTHER" id="PTHR11059:SF0">
    <property type="entry name" value="DNA REPAIR PROTEIN RECN"/>
    <property type="match status" value="1"/>
</dbReference>
<evidence type="ECO:0000256" key="5">
    <source>
        <dbReference type="ARBA" id="ARBA00022763"/>
    </source>
</evidence>
<dbReference type="InterPro" id="IPR027417">
    <property type="entry name" value="P-loop_NTPase"/>
</dbReference>
<dbReference type="InterPro" id="IPR004604">
    <property type="entry name" value="DNA_recomb/repair_RecN"/>
</dbReference>
<evidence type="ECO:0000256" key="6">
    <source>
        <dbReference type="ARBA" id="ARBA00022840"/>
    </source>
</evidence>
<evidence type="ECO:0000256" key="9">
    <source>
        <dbReference type="PIRNR" id="PIRNR003128"/>
    </source>
</evidence>
<name>A0A6N7XQ25_9ACTN</name>
<evidence type="ECO:0000256" key="3">
    <source>
        <dbReference type="ARBA" id="ARBA00021315"/>
    </source>
</evidence>
<keyword evidence="13" id="KW-1185">Reference proteome</keyword>
<keyword evidence="4" id="KW-0547">Nucleotide-binding</keyword>
<evidence type="ECO:0000256" key="8">
    <source>
        <dbReference type="ARBA" id="ARBA00033408"/>
    </source>
</evidence>
<dbReference type="Pfam" id="PF02463">
    <property type="entry name" value="SMC_N"/>
    <property type="match status" value="1"/>
</dbReference>
<dbReference type="SUPFAM" id="SSF52540">
    <property type="entry name" value="P-loop containing nucleoside triphosphate hydrolases"/>
    <property type="match status" value="1"/>
</dbReference>
<accession>A0A6N7XQ25</accession>
<evidence type="ECO:0000313" key="12">
    <source>
        <dbReference type="EMBL" id="MST73084.1"/>
    </source>
</evidence>
<dbReference type="RefSeq" id="WP_154435722.1">
    <property type="nucleotide sequence ID" value="NZ_VUNC01000006.1"/>
</dbReference>
<feature type="domain" description="RecF/RecN/SMC N-terminal" evidence="11">
    <location>
        <begin position="3"/>
        <end position="495"/>
    </location>
</feature>
<organism evidence="12 13">
    <name type="scientific">Olsenella porci</name>
    <dbReference type="NCBI Taxonomy" id="2652279"/>
    <lineage>
        <taxon>Bacteria</taxon>
        <taxon>Bacillati</taxon>
        <taxon>Actinomycetota</taxon>
        <taxon>Coriobacteriia</taxon>
        <taxon>Coriobacteriales</taxon>
        <taxon>Atopobiaceae</taxon>
        <taxon>Olsenella</taxon>
    </lineage>
</organism>
<evidence type="ECO:0000256" key="4">
    <source>
        <dbReference type="ARBA" id="ARBA00022741"/>
    </source>
</evidence>
<evidence type="ECO:0000256" key="1">
    <source>
        <dbReference type="ARBA" id="ARBA00003618"/>
    </source>
</evidence>
<comment type="similarity">
    <text evidence="2 9">Belongs to the RecN family.</text>
</comment>
<dbReference type="GO" id="GO:0006310">
    <property type="term" value="P:DNA recombination"/>
    <property type="evidence" value="ECO:0007669"/>
    <property type="project" value="InterPro"/>
</dbReference>
<keyword evidence="6" id="KW-0067">ATP-binding</keyword>
<dbReference type="PIRSF" id="PIRSF003128">
    <property type="entry name" value="RecN"/>
    <property type="match status" value="1"/>
</dbReference>
<dbReference type="GO" id="GO:0009432">
    <property type="term" value="P:SOS response"/>
    <property type="evidence" value="ECO:0007669"/>
    <property type="project" value="TreeGrafter"/>
</dbReference>
<dbReference type="PANTHER" id="PTHR11059">
    <property type="entry name" value="DNA REPAIR PROTEIN RECN"/>
    <property type="match status" value="1"/>
</dbReference>
<proteinExistence type="inferred from homology"/>
<sequence>MIDELRVRDVALIHEATIDPSPGLTVLTGETGTGKSALLSAVKLLMGERADASAVREGADSLEVEGRVFLRGGDPDGVIVRRRVEATGRGRVDLNGSMASVRELASGVGASIDLCGQHEHQRLLQPQSHVELLDAWAGDSVAEAREAFSRALASARAAERELERVSEMSRDSDERVDEASFVLRRIDEVSPEEGEYERLEETLPTAEHAETLLRAAADAHEGVVGDGGVSDTLSSMVEGLRDAASYDERLEGYAERLESALIDIEDVAGDLRRYQDGLDFDPDTLGRMQERMAQLQGLLRSYGPRMQDVFERRAKAQELVECSRDGGRLVAKAKAALDEAEGLLSQRADELDAARAEAAPRLADAVTEQMAFLQMGTASLGIAQHRLPRAQWTSSGPSSVELMYRPAAGLSPRPLRRIASGGEVSRVMLACKVVLGEADHTETLVFDEVDAGVGGATAVSLAQVLARLAKTHQVIVVTHLAQVAVVADRHYLVSKSGGEVPQTTIRRIGGEERVAEVARMLSGDQSEESLAHARQMLESAAEDA</sequence>
<dbReference type="GO" id="GO:0005524">
    <property type="term" value="F:ATP binding"/>
    <property type="evidence" value="ECO:0007669"/>
    <property type="project" value="UniProtKB-KW"/>
</dbReference>
<comment type="caution">
    <text evidence="12">The sequence shown here is derived from an EMBL/GenBank/DDBJ whole genome shotgun (WGS) entry which is preliminary data.</text>
</comment>
<keyword evidence="10" id="KW-0175">Coiled coil</keyword>
<comment type="function">
    <text evidence="1 9">May be involved in recombinational repair of damaged DNA.</text>
</comment>
<dbReference type="GO" id="GO:0006281">
    <property type="term" value="P:DNA repair"/>
    <property type="evidence" value="ECO:0007669"/>
    <property type="project" value="UniProtKB-KW"/>
</dbReference>
<keyword evidence="5 9" id="KW-0227">DNA damage</keyword>
<feature type="coiled-coil region" evidence="10">
    <location>
        <begin position="141"/>
        <end position="175"/>
    </location>
</feature>